<name>A0A2G9Y693_9BACT</name>
<organism evidence="2 3">
    <name type="scientific">Candidatus Roizmanbacteria bacterium CG23_combo_of_CG06-09_8_20_14_all_35_49</name>
    <dbReference type="NCBI Taxonomy" id="1974863"/>
    <lineage>
        <taxon>Bacteria</taxon>
        <taxon>Candidatus Roizmaniibacteriota</taxon>
    </lineage>
</organism>
<dbReference type="Proteomes" id="UP000231025">
    <property type="component" value="Unassembled WGS sequence"/>
</dbReference>
<keyword evidence="1" id="KW-0812">Transmembrane</keyword>
<reference evidence="2 3" key="1">
    <citation type="submission" date="2017-09" db="EMBL/GenBank/DDBJ databases">
        <title>Depth-based differentiation of microbial function through sediment-hosted aquifers and enrichment of novel symbionts in the deep terrestrial subsurface.</title>
        <authorList>
            <person name="Probst A.J."/>
            <person name="Ladd B."/>
            <person name="Jarett J.K."/>
            <person name="Geller-Mcgrath D.E."/>
            <person name="Sieber C.M."/>
            <person name="Emerson J.B."/>
            <person name="Anantharaman K."/>
            <person name="Thomas B.C."/>
            <person name="Malmstrom R."/>
            <person name="Stieglmeier M."/>
            <person name="Klingl A."/>
            <person name="Woyke T."/>
            <person name="Ryan C.M."/>
            <person name="Banfield J.F."/>
        </authorList>
    </citation>
    <scope>NUCLEOTIDE SEQUENCE [LARGE SCALE GENOMIC DNA]</scope>
    <source>
        <strain evidence="2">CG23_combo_of_CG06-09_8_20_14_all_35_49</strain>
    </source>
</reference>
<protein>
    <recommendedName>
        <fullName evidence="4">Membrane protein 6-pyruvoyl-tetrahydropterin synthase-related domain-containing protein</fullName>
    </recommendedName>
</protein>
<proteinExistence type="predicted"/>
<keyword evidence="1" id="KW-1133">Transmembrane helix</keyword>
<feature type="transmembrane region" description="Helical" evidence="1">
    <location>
        <begin position="254"/>
        <end position="273"/>
    </location>
</feature>
<feature type="transmembrane region" description="Helical" evidence="1">
    <location>
        <begin position="89"/>
        <end position="119"/>
    </location>
</feature>
<sequence>MDSILFQDFYNLLQTSYLFPHWSASSNYGFGSPILIFTPSISYYLGSIIKYLFGFSFEFSSKISIYLLYILIIFLSYGLFVSIKRQKFFRTVIILFLLSLSMNYLMVIVITILLILLAFTLKKKNLILCFLMALSMSAFYWFPALMEHFQWQSFQRKLKFMNLTISQEDKLQVLSGKEALEINYYYNISQRYQAWELENSQPVNFSYHQLYYPGWKVILDKKEINFSKNKFIDFTVNEGNHILEIVFTDTPIRIIGKVVSFLSIGFFISYFSYDYFKKNS</sequence>
<evidence type="ECO:0008006" key="4">
    <source>
        <dbReference type="Google" id="ProtNLM"/>
    </source>
</evidence>
<keyword evidence="1" id="KW-0472">Membrane</keyword>
<evidence type="ECO:0000313" key="2">
    <source>
        <dbReference type="EMBL" id="PIP14757.1"/>
    </source>
</evidence>
<feature type="transmembrane region" description="Helical" evidence="1">
    <location>
        <begin position="65"/>
        <end position="83"/>
    </location>
</feature>
<dbReference type="EMBL" id="PCRE01000049">
    <property type="protein sequence ID" value="PIP14757.1"/>
    <property type="molecule type" value="Genomic_DNA"/>
</dbReference>
<feature type="transmembrane region" description="Helical" evidence="1">
    <location>
        <begin position="126"/>
        <end position="143"/>
    </location>
</feature>
<gene>
    <name evidence="2" type="ORF">COX47_03465</name>
</gene>
<accession>A0A2G9Y693</accession>
<comment type="caution">
    <text evidence="2">The sequence shown here is derived from an EMBL/GenBank/DDBJ whole genome shotgun (WGS) entry which is preliminary data.</text>
</comment>
<evidence type="ECO:0000256" key="1">
    <source>
        <dbReference type="SAM" id="Phobius"/>
    </source>
</evidence>
<feature type="transmembrane region" description="Helical" evidence="1">
    <location>
        <begin position="30"/>
        <end position="53"/>
    </location>
</feature>
<dbReference type="AlphaFoldDB" id="A0A2G9Y693"/>
<evidence type="ECO:0000313" key="3">
    <source>
        <dbReference type="Proteomes" id="UP000231025"/>
    </source>
</evidence>